<dbReference type="Pfam" id="PF13456">
    <property type="entry name" value="RVT_3"/>
    <property type="match status" value="1"/>
</dbReference>
<dbReference type="InterPro" id="IPR044730">
    <property type="entry name" value="RNase_H-like_dom_plant"/>
</dbReference>
<evidence type="ECO:0000259" key="1">
    <source>
        <dbReference type="Pfam" id="PF13456"/>
    </source>
</evidence>
<dbReference type="Gene3D" id="3.30.420.10">
    <property type="entry name" value="Ribonuclease H-like superfamily/Ribonuclease H"/>
    <property type="match status" value="1"/>
</dbReference>
<dbReference type="AlphaFoldDB" id="A0A2P5EKQ7"/>
<protein>
    <submittedName>
        <fullName evidence="2">Ribonuclease H-like domain containing protein</fullName>
    </submittedName>
</protein>
<dbReference type="SUPFAM" id="SSF53098">
    <property type="entry name" value="Ribonuclease H-like"/>
    <property type="match status" value="1"/>
</dbReference>
<dbReference type="GO" id="GO:0003676">
    <property type="term" value="F:nucleic acid binding"/>
    <property type="evidence" value="ECO:0007669"/>
    <property type="project" value="InterPro"/>
</dbReference>
<dbReference type="InterPro" id="IPR036397">
    <property type="entry name" value="RNaseH_sf"/>
</dbReference>
<organism evidence="2 3">
    <name type="scientific">Trema orientale</name>
    <name type="common">Charcoal tree</name>
    <name type="synonym">Celtis orientalis</name>
    <dbReference type="NCBI Taxonomy" id="63057"/>
    <lineage>
        <taxon>Eukaryota</taxon>
        <taxon>Viridiplantae</taxon>
        <taxon>Streptophyta</taxon>
        <taxon>Embryophyta</taxon>
        <taxon>Tracheophyta</taxon>
        <taxon>Spermatophyta</taxon>
        <taxon>Magnoliopsida</taxon>
        <taxon>eudicotyledons</taxon>
        <taxon>Gunneridae</taxon>
        <taxon>Pentapetalae</taxon>
        <taxon>rosids</taxon>
        <taxon>fabids</taxon>
        <taxon>Rosales</taxon>
        <taxon>Cannabaceae</taxon>
        <taxon>Trema</taxon>
    </lineage>
</organism>
<keyword evidence="3" id="KW-1185">Reference proteome</keyword>
<reference evidence="3" key="1">
    <citation type="submission" date="2016-06" db="EMBL/GenBank/DDBJ databases">
        <title>Parallel loss of symbiosis genes in relatives of nitrogen-fixing non-legume Parasponia.</title>
        <authorList>
            <person name="Van Velzen R."/>
            <person name="Holmer R."/>
            <person name="Bu F."/>
            <person name="Rutten L."/>
            <person name="Van Zeijl A."/>
            <person name="Liu W."/>
            <person name="Santuari L."/>
            <person name="Cao Q."/>
            <person name="Sharma T."/>
            <person name="Shen D."/>
            <person name="Roswanjaya Y."/>
            <person name="Wardhani T."/>
            <person name="Kalhor M.S."/>
            <person name="Jansen J."/>
            <person name="Van den Hoogen J."/>
            <person name="Gungor B."/>
            <person name="Hartog M."/>
            <person name="Hontelez J."/>
            <person name="Verver J."/>
            <person name="Yang W.-C."/>
            <person name="Schijlen E."/>
            <person name="Repin R."/>
            <person name="Schilthuizen M."/>
            <person name="Schranz E."/>
            <person name="Heidstra R."/>
            <person name="Miyata K."/>
            <person name="Fedorova E."/>
            <person name="Kohlen W."/>
            <person name="Bisseling T."/>
            <person name="Smit S."/>
            <person name="Geurts R."/>
        </authorList>
    </citation>
    <scope>NUCLEOTIDE SEQUENCE [LARGE SCALE GENOMIC DNA]</scope>
    <source>
        <strain evidence="3">cv. RG33-2</strain>
    </source>
</reference>
<dbReference type="OrthoDB" id="1906820at2759"/>
<sequence length="80" mass="8847">MNVDASVHSQFGCIGIGAMVQNDRGAVVDVFSKKLCIAQEPYAAELMAIREALLWCQETEQVVHYLESDCYSAVIQLLLL</sequence>
<proteinExistence type="predicted"/>
<evidence type="ECO:0000313" key="3">
    <source>
        <dbReference type="Proteomes" id="UP000237000"/>
    </source>
</evidence>
<dbReference type="CDD" id="cd06222">
    <property type="entry name" value="RNase_H_like"/>
    <property type="match status" value="1"/>
</dbReference>
<dbReference type="InParanoid" id="A0A2P5EKQ7"/>
<evidence type="ECO:0000313" key="2">
    <source>
        <dbReference type="EMBL" id="PON86133.1"/>
    </source>
</evidence>
<comment type="caution">
    <text evidence="2">The sequence shown here is derived from an EMBL/GenBank/DDBJ whole genome shotgun (WGS) entry which is preliminary data.</text>
</comment>
<dbReference type="GO" id="GO:0004523">
    <property type="term" value="F:RNA-DNA hybrid ribonuclease activity"/>
    <property type="evidence" value="ECO:0007669"/>
    <property type="project" value="InterPro"/>
</dbReference>
<dbReference type="Proteomes" id="UP000237000">
    <property type="component" value="Unassembled WGS sequence"/>
</dbReference>
<accession>A0A2P5EKQ7</accession>
<gene>
    <name evidence="2" type="ORF">TorRG33x02_180070</name>
</gene>
<dbReference type="InterPro" id="IPR012337">
    <property type="entry name" value="RNaseH-like_sf"/>
</dbReference>
<dbReference type="InterPro" id="IPR002156">
    <property type="entry name" value="RNaseH_domain"/>
</dbReference>
<name>A0A2P5EKQ7_TREOI</name>
<feature type="domain" description="RNase H type-1" evidence="1">
    <location>
        <begin position="2"/>
        <end position="76"/>
    </location>
</feature>
<dbReference type="EMBL" id="JXTC01000136">
    <property type="protein sequence ID" value="PON86133.1"/>
    <property type="molecule type" value="Genomic_DNA"/>
</dbReference>